<dbReference type="Proteomes" id="UP000887578">
    <property type="component" value="Unplaced"/>
</dbReference>
<feature type="transmembrane region" description="Helical" evidence="6">
    <location>
        <begin position="214"/>
        <end position="232"/>
    </location>
</feature>
<dbReference type="Pfam" id="PF07690">
    <property type="entry name" value="MFS_1"/>
    <property type="match status" value="1"/>
</dbReference>
<dbReference type="GO" id="GO:0012505">
    <property type="term" value="C:endomembrane system"/>
    <property type="evidence" value="ECO:0007669"/>
    <property type="project" value="UniProtKB-SubCell"/>
</dbReference>
<proteinExistence type="predicted"/>
<sequence>MVYENKTSHETNLEKYEFKQISTEETLKFEERKTHWFSIYIAAALAFLGCIQIGLYFSAVWPYLQEIDKTVTENFLGFVIAAYSFGDLISSPIFGYLSHKIGKIKPLIFVGFLFMFFGNLIYVFAGIMPFKQRYFILFARFLSGFGFSYVSLLRAYAVTTSVPSDRSKAIAYITGGIAFGATCGPSLQLIFTFLGIKGYHLFGDLHFNIYTGPAILACGINLIAYFLIYFCFKEKNIGVIDKNTAVCFFNQFKVIVI</sequence>
<keyword evidence="8" id="KW-1185">Reference proteome</keyword>
<keyword evidence="3 6" id="KW-0812">Transmembrane</keyword>
<evidence type="ECO:0000313" key="9">
    <source>
        <dbReference type="WBParaSite" id="PDA_v2.g13527.t1"/>
    </source>
</evidence>
<dbReference type="GO" id="GO:0005765">
    <property type="term" value="C:lysosomal membrane"/>
    <property type="evidence" value="ECO:0007669"/>
    <property type="project" value="TreeGrafter"/>
</dbReference>
<dbReference type="PROSITE" id="PS50850">
    <property type="entry name" value="MFS"/>
    <property type="match status" value="1"/>
</dbReference>
<evidence type="ECO:0000313" key="8">
    <source>
        <dbReference type="Proteomes" id="UP000887578"/>
    </source>
</evidence>
<dbReference type="GO" id="GO:0022857">
    <property type="term" value="F:transmembrane transporter activity"/>
    <property type="evidence" value="ECO:0007669"/>
    <property type="project" value="InterPro"/>
</dbReference>
<name>A0A914P7V7_9BILA</name>
<evidence type="ECO:0000256" key="1">
    <source>
        <dbReference type="ARBA" id="ARBA00004127"/>
    </source>
</evidence>
<dbReference type="PANTHER" id="PTHR23510:SF3">
    <property type="entry name" value="MAJOR FACILITATOR SUPERFAMILY DOMAIN-CONTAINING PROTEIN 8"/>
    <property type="match status" value="1"/>
</dbReference>
<dbReference type="PANTHER" id="PTHR23510">
    <property type="entry name" value="INNER MEMBRANE TRANSPORT PROTEIN YAJR"/>
    <property type="match status" value="1"/>
</dbReference>
<evidence type="ECO:0000256" key="3">
    <source>
        <dbReference type="ARBA" id="ARBA00022692"/>
    </source>
</evidence>
<feature type="transmembrane region" description="Helical" evidence="6">
    <location>
        <begin position="107"/>
        <end position="128"/>
    </location>
</feature>
<dbReference type="InterPro" id="IPR036259">
    <property type="entry name" value="MFS_trans_sf"/>
</dbReference>
<feature type="transmembrane region" description="Helical" evidence="6">
    <location>
        <begin position="169"/>
        <end position="194"/>
    </location>
</feature>
<dbReference type="InterPro" id="IPR011701">
    <property type="entry name" value="MFS"/>
</dbReference>
<keyword evidence="4 6" id="KW-1133">Transmembrane helix</keyword>
<keyword evidence="2" id="KW-0813">Transport</keyword>
<evidence type="ECO:0000256" key="2">
    <source>
        <dbReference type="ARBA" id="ARBA00022448"/>
    </source>
</evidence>
<protein>
    <submittedName>
        <fullName evidence="9">Major facilitator superfamily (MFS) profile domain-containing protein</fullName>
    </submittedName>
</protein>
<dbReference type="WBParaSite" id="PDA_v2.g13527.t1">
    <property type="protein sequence ID" value="PDA_v2.g13527.t1"/>
    <property type="gene ID" value="PDA_v2.g13527"/>
</dbReference>
<evidence type="ECO:0000256" key="5">
    <source>
        <dbReference type="ARBA" id="ARBA00023136"/>
    </source>
</evidence>
<feature type="domain" description="Major facilitator superfamily (MFS) profile" evidence="7">
    <location>
        <begin position="38"/>
        <end position="257"/>
    </location>
</feature>
<dbReference type="Gene3D" id="1.20.1250.20">
    <property type="entry name" value="MFS general substrate transporter like domains"/>
    <property type="match status" value="1"/>
</dbReference>
<dbReference type="AlphaFoldDB" id="A0A914P7V7"/>
<feature type="transmembrane region" description="Helical" evidence="6">
    <location>
        <begin position="75"/>
        <end position="95"/>
    </location>
</feature>
<evidence type="ECO:0000256" key="6">
    <source>
        <dbReference type="SAM" id="Phobius"/>
    </source>
</evidence>
<evidence type="ECO:0000259" key="7">
    <source>
        <dbReference type="PROSITE" id="PS50850"/>
    </source>
</evidence>
<accession>A0A914P7V7</accession>
<dbReference type="SUPFAM" id="SSF103473">
    <property type="entry name" value="MFS general substrate transporter"/>
    <property type="match status" value="1"/>
</dbReference>
<feature type="transmembrane region" description="Helical" evidence="6">
    <location>
        <begin position="37"/>
        <end position="63"/>
    </location>
</feature>
<reference evidence="9" key="1">
    <citation type="submission" date="2022-11" db="UniProtKB">
        <authorList>
            <consortium name="WormBaseParasite"/>
        </authorList>
    </citation>
    <scope>IDENTIFICATION</scope>
</reference>
<dbReference type="InterPro" id="IPR020846">
    <property type="entry name" value="MFS_dom"/>
</dbReference>
<dbReference type="InterPro" id="IPR051068">
    <property type="entry name" value="MFS_Domain-Containing_Protein"/>
</dbReference>
<feature type="transmembrane region" description="Helical" evidence="6">
    <location>
        <begin position="134"/>
        <end position="157"/>
    </location>
</feature>
<comment type="subcellular location">
    <subcellularLocation>
        <location evidence="1">Endomembrane system</location>
        <topology evidence="1">Multi-pass membrane protein</topology>
    </subcellularLocation>
</comment>
<organism evidence="8 9">
    <name type="scientific">Panagrolaimus davidi</name>
    <dbReference type="NCBI Taxonomy" id="227884"/>
    <lineage>
        <taxon>Eukaryota</taxon>
        <taxon>Metazoa</taxon>
        <taxon>Ecdysozoa</taxon>
        <taxon>Nematoda</taxon>
        <taxon>Chromadorea</taxon>
        <taxon>Rhabditida</taxon>
        <taxon>Tylenchina</taxon>
        <taxon>Panagrolaimomorpha</taxon>
        <taxon>Panagrolaimoidea</taxon>
        <taxon>Panagrolaimidae</taxon>
        <taxon>Panagrolaimus</taxon>
    </lineage>
</organism>
<evidence type="ECO:0000256" key="4">
    <source>
        <dbReference type="ARBA" id="ARBA00022989"/>
    </source>
</evidence>
<keyword evidence="5 6" id="KW-0472">Membrane</keyword>